<dbReference type="InterPro" id="IPR036770">
    <property type="entry name" value="Ankyrin_rpt-contain_sf"/>
</dbReference>
<protein>
    <submittedName>
        <fullName evidence="5">Uncharacterized protein</fullName>
    </submittedName>
</protein>
<dbReference type="PANTHER" id="PTHR24198:SF165">
    <property type="entry name" value="ANKYRIN REPEAT-CONTAINING PROTEIN-RELATED"/>
    <property type="match status" value="1"/>
</dbReference>
<dbReference type="PANTHER" id="PTHR24198">
    <property type="entry name" value="ANKYRIN REPEAT AND PROTEIN KINASE DOMAIN-CONTAINING PROTEIN"/>
    <property type="match status" value="1"/>
</dbReference>
<dbReference type="Pfam" id="PF12796">
    <property type="entry name" value="Ank_2"/>
    <property type="match status" value="2"/>
</dbReference>
<feature type="repeat" description="ANK" evidence="3">
    <location>
        <begin position="278"/>
        <end position="310"/>
    </location>
</feature>
<name>A0A5M9JSB8_MONFR</name>
<keyword evidence="2 3" id="KW-0040">ANK repeat</keyword>
<feature type="compositionally biased region" description="Basic and acidic residues" evidence="4">
    <location>
        <begin position="1"/>
        <end position="18"/>
    </location>
</feature>
<evidence type="ECO:0000256" key="3">
    <source>
        <dbReference type="PROSITE-ProRule" id="PRU00023"/>
    </source>
</evidence>
<organism evidence="5 6">
    <name type="scientific">Monilinia fructicola</name>
    <name type="common">Brown rot fungus</name>
    <name type="synonym">Ciboria fructicola</name>
    <dbReference type="NCBI Taxonomy" id="38448"/>
    <lineage>
        <taxon>Eukaryota</taxon>
        <taxon>Fungi</taxon>
        <taxon>Dikarya</taxon>
        <taxon>Ascomycota</taxon>
        <taxon>Pezizomycotina</taxon>
        <taxon>Leotiomycetes</taxon>
        <taxon>Helotiales</taxon>
        <taxon>Sclerotiniaceae</taxon>
        <taxon>Monilinia</taxon>
    </lineage>
</organism>
<comment type="caution">
    <text evidence="5">The sequence shown here is derived from an EMBL/GenBank/DDBJ whole genome shotgun (WGS) entry which is preliminary data.</text>
</comment>
<dbReference type="AlphaFoldDB" id="A0A5M9JSB8"/>
<evidence type="ECO:0000256" key="4">
    <source>
        <dbReference type="SAM" id="MobiDB-lite"/>
    </source>
</evidence>
<dbReference type="PROSITE" id="PS50088">
    <property type="entry name" value="ANK_REPEAT"/>
    <property type="match status" value="4"/>
</dbReference>
<feature type="compositionally biased region" description="Basic and acidic residues" evidence="4">
    <location>
        <begin position="60"/>
        <end position="71"/>
    </location>
</feature>
<feature type="region of interest" description="Disordered" evidence="4">
    <location>
        <begin position="1"/>
        <end position="73"/>
    </location>
</feature>
<evidence type="ECO:0000313" key="5">
    <source>
        <dbReference type="EMBL" id="KAA8572388.1"/>
    </source>
</evidence>
<keyword evidence="1" id="KW-0677">Repeat</keyword>
<dbReference type="InterPro" id="IPR002110">
    <property type="entry name" value="Ankyrin_rpt"/>
</dbReference>
<dbReference type="VEuPathDB" id="FungiDB:MFRU_003g03880"/>
<gene>
    <name evidence="5" type="ORF">EYC84_003010</name>
</gene>
<dbReference type="Proteomes" id="UP000322873">
    <property type="component" value="Unassembled WGS sequence"/>
</dbReference>
<evidence type="ECO:0000256" key="2">
    <source>
        <dbReference type="ARBA" id="ARBA00023043"/>
    </source>
</evidence>
<accession>A0A5M9JSB8</accession>
<keyword evidence="6" id="KW-1185">Reference proteome</keyword>
<feature type="repeat" description="ANK" evidence="3">
    <location>
        <begin position="212"/>
        <end position="244"/>
    </location>
</feature>
<sequence length="482" mass="53673">MADHLTDAPGTHDVEATHHQPAILGEGLASEENTETVPESGETRRGSDFSKSQSSLGLGAREESDSEKGPRDQSTLNQALLDAARLEIEAEVIELLAQGADLSAVDEDGWTALFYTVEFECLDATRAIISKYPDSKGANIDLKDNDGDTALIFAILRAKKELAEALLLKKANVDIQNNHGATALHCVEYGISQKVIDLLVEKVANVDLKTNDGDTALIWAILRNNNELAEALLLKKANVNIQNNHGATALHCVEYGISQKVIDLLVEKVANVDLKDNNGNTALIHAVGSGNLKLVQGLLSKKAKVDIRNDDGYSALQIASRRTYDFGSRYYDYNEAVIKKLSMAMKPQQRKDELMRIVSVEEKEYIDYILENMDWAGLEKEREAFEKKIGLIWNACRGAKHEDARIILKNMYSDKVSGARKTDLEEWTALEWAAYVADHVVVWWLLVSGSREEIDIHRKRALELAERQKENEKDKQDDYSSP</sequence>
<feature type="repeat" description="ANK" evidence="3">
    <location>
        <begin position="245"/>
        <end position="277"/>
    </location>
</feature>
<dbReference type="SUPFAM" id="SSF48403">
    <property type="entry name" value="Ankyrin repeat"/>
    <property type="match status" value="1"/>
</dbReference>
<evidence type="ECO:0000256" key="1">
    <source>
        <dbReference type="ARBA" id="ARBA00022737"/>
    </source>
</evidence>
<proteinExistence type="predicted"/>
<dbReference type="Gene3D" id="1.25.40.20">
    <property type="entry name" value="Ankyrin repeat-containing domain"/>
    <property type="match status" value="2"/>
</dbReference>
<dbReference type="EMBL" id="VICG01000004">
    <property type="protein sequence ID" value="KAA8572388.1"/>
    <property type="molecule type" value="Genomic_DNA"/>
</dbReference>
<feature type="repeat" description="ANK" evidence="3">
    <location>
        <begin position="146"/>
        <end position="178"/>
    </location>
</feature>
<dbReference type="SMART" id="SM00248">
    <property type="entry name" value="ANK"/>
    <property type="match status" value="7"/>
</dbReference>
<dbReference type="PROSITE" id="PS50297">
    <property type="entry name" value="ANK_REP_REGION"/>
    <property type="match status" value="2"/>
</dbReference>
<evidence type="ECO:0000313" key="6">
    <source>
        <dbReference type="Proteomes" id="UP000322873"/>
    </source>
</evidence>
<reference evidence="5 6" key="1">
    <citation type="submission" date="2019-06" db="EMBL/GenBank/DDBJ databases">
        <title>Genome Sequence of the Brown Rot Fungal Pathogen Monilinia fructicola.</title>
        <authorList>
            <person name="De Miccolis Angelini R.M."/>
            <person name="Landi L."/>
            <person name="Abate D."/>
            <person name="Pollastro S."/>
            <person name="Romanazzi G."/>
            <person name="Faretra F."/>
        </authorList>
    </citation>
    <scope>NUCLEOTIDE SEQUENCE [LARGE SCALE GENOMIC DNA]</scope>
    <source>
        <strain evidence="5 6">Mfrc123</strain>
    </source>
</reference>